<feature type="domain" description="Methyltransferase" evidence="4">
    <location>
        <begin position="49"/>
        <end position="142"/>
    </location>
</feature>
<protein>
    <submittedName>
        <fullName evidence="5">Methyltransferase type 11</fullName>
    </submittedName>
</protein>
<dbReference type="HOGENOM" id="CLU_037990_2_5_5"/>
<evidence type="ECO:0000256" key="3">
    <source>
        <dbReference type="ARBA" id="ARBA00022691"/>
    </source>
</evidence>
<dbReference type="eggNOG" id="COG2226">
    <property type="taxonomic scope" value="Bacteria"/>
</dbReference>
<keyword evidence="2 5" id="KW-0808">Transferase</keyword>
<accession>B8IRT5</accession>
<dbReference type="OrthoDB" id="9777638at2"/>
<dbReference type="GO" id="GO:0032259">
    <property type="term" value="P:methylation"/>
    <property type="evidence" value="ECO:0007669"/>
    <property type="project" value="UniProtKB-KW"/>
</dbReference>
<dbReference type="RefSeq" id="WP_015932234.1">
    <property type="nucleotide sequence ID" value="NC_011894.1"/>
</dbReference>
<dbReference type="Proteomes" id="UP000008207">
    <property type="component" value="Chromosome"/>
</dbReference>
<dbReference type="PANTHER" id="PTHR43464">
    <property type="entry name" value="METHYLTRANSFERASE"/>
    <property type="match status" value="1"/>
</dbReference>
<evidence type="ECO:0000259" key="4">
    <source>
        <dbReference type="Pfam" id="PF13649"/>
    </source>
</evidence>
<keyword evidence="1 5" id="KW-0489">Methyltransferase</keyword>
<dbReference type="STRING" id="460265.Mnod_5806"/>
<name>B8IRT5_METNO</name>
<keyword evidence="3" id="KW-0949">S-adenosyl-L-methionine</keyword>
<organism evidence="5 6">
    <name type="scientific">Methylobacterium nodulans (strain LMG 21967 / CNCM I-2342 / ORS 2060)</name>
    <dbReference type="NCBI Taxonomy" id="460265"/>
    <lineage>
        <taxon>Bacteria</taxon>
        <taxon>Pseudomonadati</taxon>
        <taxon>Pseudomonadota</taxon>
        <taxon>Alphaproteobacteria</taxon>
        <taxon>Hyphomicrobiales</taxon>
        <taxon>Methylobacteriaceae</taxon>
        <taxon>Methylobacterium</taxon>
    </lineage>
</organism>
<sequence>MPDPMPQTEYWNGEVGERWARLQDALDAAFTPLTTALIRAAALRPGERVLDVGCGCGETTLIAAEAVAPGGFVTGLDLSRPMLARARARAPRAAPVAWVAADAQTHALAPVHDAVISRFGVMFFEDSRAAFANLRRSLKTGGRLAFLCWQSLAANPWVVVPREAALRVVPPPEPPVPGAPGPFRFGEAGLLAGLLAQAGFTAVNEAAVTCGISLGRDVAQAARFALSVGPVAALVRELDEAQRARALEAVTAALPQETPVVLGAACWLVTAINPG</sequence>
<dbReference type="EMBL" id="CP001349">
    <property type="protein sequence ID" value="ACL60635.1"/>
    <property type="molecule type" value="Genomic_DNA"/>
</dbReference>
<dbReference type="PANTHER" id="PTHR43464:SF19">
    <property type="entry name" value="UBIQUINONE BIOSYNTHESIS O-METHYLTRANSFERASE, MITOCHONDRIAL"/>
    <property type="match status" value="1"/>
</dbReference>
<evidence type="ECO:0000256" key="2">
    <source>
        <dbReference type="ARBA" id="ARBA00022679"/>
    </source>
</evidence>
<dbReference type="GO" id="GO:0008757">
    <property type="term" value="F:S-adenosylmethionine-dependent methyltransferase activity"/>
    <property type="evidence" value="ECO:0007669"/>
    <property type="project" value="InterPro"/>
</dbReference>
<evidence type="ECO:0000313" key="6">
    <source>
        <dbReference type="Proteomes" id="UP000008207"/>
    </source>
</evidence>
<dbReference type="CDD" id="cd02440">
    <property type="entry name" value="AdoMet_MTases"/>
    <property type="match status" value="1"/>
</dbReference>
<dbReference type="Pfam" id="PF13649">
    <property type="entry name" value="Methyltransf_25"/>
    <property type="match status" value="1"/>
</dbReference>
<dbReference type="SUPFAM" id="SSF53335">
    <property type="entry name" value="S-adenosyl-L-methionine-dependent methyltransferases"/>
    <property type="match status" value="1"/>
</dbReference>
<proteinExistence type="predicted"/>
<evidence type="ECO:0000313" key="5">
    <source>
        <dbReference type="EMBL" id="ACL60635.1"/>
    </source>
</evidence>
<dbReference type="AlphaFoldDB" id="B8IRT5"/>
<dbReference type="KEGG" id="mno:Mnod_5806"/>
<evidence type="ECO:0000256" key="1">
    <source>
        <dbReference type="ARBA" id="ARBA00022603"/>
    </source>
</evidence>
<gene>
    <name evidence="5" type="ordered locus">Mnod_5806</name>
</gene>
<dbReference type="InterPro" id="IPR041698">
    <property type="entry name" value="Methyltransf_25"/>
</dbReference>
<dbReference type="Gene3D" id="3.40.50.150">
    <property type="entry name" value="Vaccinia Virus protein VP39"/>
    <property type="match status" value="1"/>
</dbReference>
<reference evidence="5 6" key="1">
    <citation type="submission" date="2009-01" db="EMBL/GenBank/DDBJ databases">
        <title>Complete sequence of chromosome of Methylobacterium nodulans ORS 2060.</title>
        <authorList>
            <consortium name="US DOE Joint Genome Institute"/>
            <person name="Lucas S."/>
            <person name="Copeland A."/>
            <person name="Lapidus A."/>
            <person name="Glavina del Rio T."/>
            <person name="Dalin E."/>
            <person name="Tice H."/>
            <person name="Bruce D."/>
            <person name="Goodwin L."/>
            <person name="Pitluck S."/>
            <person name="Sims D."/>
            <person name="Brettin T."/>
            <person name="Detter J.C."/>
            <person name="Han C."/>
            <person name="Larimer F."/>
            <person name="Land M."/>
            <person name="Hauser L."/>
            <person name="Kyrpides N."/>
            <person name="Ivanova N."/>
            <person name="Marx C.J."/>
            <person name="Richardson P."/>
        </authorList>
    </citation>
    <scope>NUCLEOTIDE SEQUENCE [LARGE SCALE GENOMIC DNA]</scope>
    <source>
        <strain evidence="6">LMG 21967 / CNCM I-2342 / ORS 2060</strain>
    </source>
</reference>
<keyword evidence="6" id="KW-1185">Reference proteome</keyword>
<dbReference type="InterPro" id="IPR029063">
    <property type="entry name" value="SAM-dependent_MTases_sf"/>
</dbReference>